<organism evidence="2 3">
    <name type="scientific">Phialocephala subalpina</name>
    <dbReference type="NCBI Taxonomy" id="576137"/>
    <lineage>
        <taxon>Eukaryota</taxon>
        <taxon>Fungi</taxon>
        <taxon>Dikarya</taxon>
        <taxon>Ascomycota</taxon>
        <taxon>Pezizomycotina</taxon>
        <taxon>Leotiomycetes</taxon>
        <taxon>Helotiales</taxon>
        <taxon>Mollisiaceae</taxon>
        <taxon>Phialocephala</taxon>
        <taxon>Phialocephala fortinii species complex</taxon>
    </lineage>
</organism>
<dbReference type="OrthoDB" id="5223630at2759"/>
<evidence type="ECO:0000313" key="3">
    <source>
        <dbReference type="Proteomes" id="UP000184330"/>
    </source>
</evidence>
<proteinExistence type="predicted"/>
<gene>
    <name evidence="2" type="ORF">PAC_09565</name>
</gene>
<evidence type="ECO:0000313" key="2">
    <source>
        <dbReference type="EMBL" id="CZR59671.1"/>
    </source>
</evidence>
<protein>
    <submittedName>
        <fullName evidence="2">Uncharacterized protein</fullName>
    </submittedName>
</protein>
<reference evidence="2 3" key="1">
    <citation type="submission" date="2016-03" db="EMBL/GenBank/DDBJ databases">
        <authorList>
            <person name="Ploux O."/>
        </authorList>
    </citation>
    <scope>NUCLEOTIDE SEQUENCE [LARGE SCALE GENOMIC DNA]</scope>
    <source>
        <strain evidence="2 3">UAMH 11012</strain>
    </source>
</reference>
<dbReference type="AlphaFoldDB" id="A0A1L7X3S4"/>
<sequence length="215" mass="24643">MAAVHQATLYYSFTVQTGIDQPLAASKLQRFQIVLHSSSQSLKPCLQAGHDLRLQYFLPHFKTMGCGLSRPPPENGFQLDDKRAVFRPPPDPENGPEMKKFFSSSRDKAPKSKRPEHAPPQFSSQNKAKEVARCAALLREMYSLDLEIWAMEEAHEDDVPEREQKKKKADALFAEIRRIVGSWRASGGWGWEKEEWKCVEDICEVVDQHGTKRYR</sequence>
<keyword evidence="3" id="KW-1185">Reference proteome</keyword>
<dbReference type="Proteomes" id="UP000184330">
    <property type="component" value="Unassembled WGS sequence"/>
</dbReference>
<feature type="compositionally biased region" description="Basic and acidic residues" evidence="1">
    <location>
        <begin position="96"/>
        <end position="117"/>
    </location>
</feature>
<dbReference type="EMBL" id="FJOG01000014">
    <property type="protein sequence ID" value="CZR59671.1"/>
    <property type="molecule type" value="Genomic_DNA"/>
</dbReference>
<evidence type="ECO:0000256" key="1">
    <source>
        <dbReference type="SAM" id="MobiDB-lite"/>
    </source>
</evidence>
<accession>A0A1L7X3S4</accession>
<feature type="region of interest" description="Disordered" evidence="1">
    <location>
        <begin position="72"/>
        <end position="127"/>
    </location>
</feature>
<name>A0A1L7X3S4_9HELO</name>